<keyword evidence="4" id="KW-1185">Reference proteome</keyword>
<name>A0ABW2MSI9_9FLAO</name>
<gene>
    <name evidence="3" type="ORF">ACFQO1_02385</name>
</gene>
<dbReference type="InterPro" id="IPR015421">
    <property type="entry name" value="PyrdxlP-dep_Trfase_major"/>
</dbReference>
<dbReference type="PANTHER" id="PTHR43586">
    <property type="entry name" value="CYSTEINE DESULFURASE"/>
    <property type="match status" value="1"/>
</dbReference>
<protein>
    <submittedName>
        <fullName evidence="3">Aminotransferase class V-fold PLP-dependent enzyme</fullName>
    </submittedName>
</protein>
<dbReference type="Gene3D" id="3.90.1150.10">
    <property type="entry name" value="Aspartate Aminotransferase, domain 1"/>
    <property type="match status" value="1"/>
</dbReference>
<reference evidence="4" key="1">
    <citation type="journal article" date="2019" name="Int. J. Syst. Evol. Microbiol.">
        <title>The Global Catalogue of Microorganisms (GCM) 10K type strain sequencing project: providing services to taxonomists for standard genome sequencing and annotation.</title>
        <authorList>
            <consortium name="The Broad Institute Genomics Platform"/>
            <consortium name="The Broad Institute Genome Sequencing Center for Infectious Disease"/>
            <person name="Wu L."/>
            <person name="Ma J."/>
        </authorList>
    </citation>
    <scope>NUCLEOTIDE SEQUENCE [LARGE SCALE GENOMIC DNA]</scope>
    <source>
        <strain evidence="4">CGMCC 1.16306</strain>
    </source>
</reference>
<dbReference type="SUPFAM" id="SSF53383">
    <property type="entry name" value="PLP-dependent transferases"/>
    <property type="match status" value="1"/>
</dbReference>
<organism evidence="3 4">
    <name type="scientific">Jejudonia soesokkakensis</name>
    <dbReference type="NCBI Taxonomy" id="1323432"/>
    <lineage>
        <taxon>Bacteria</taxon>
        <taxon>Pseudomonadati</taxon>
        <taxon>Bacteroidota</taxon>
        <taxon>Flavobacteriia</taxon>
        <taxon>Flavobacteriales</taxon>
        <taxon>Flavobacteriaceae</taxon>
        <taxon>Jejudonia</taxon>
    </lineage>
</organism>
<sequence>MEDLRKQFPVLSKYTYLNTASSGLLSNDLIQWRREEDKKLHENGSVHRDTHKIQIESIRSSIARFFTAKNNEVALVPNFSFGLNTLIEGFSRGQKVLLLKNDYPSINWVFEHRDFDVCYAAINENLEENIEAAIARHKPDILAFSLVQYLTGIKINFDFIKQLKAYHPNLMIIADGTQYLGTESFSFSESGIDILGCSAYKWMLSGYGNGFMMIKEAAQQPIFPSTIGFNSADGIYSKQNDIPFVKRLEPGHQDVLTYGSIEQSIQLMERVGIEDISEKNKQLTDFAAAQFSEKGLLKDSVLKRKEHSTIFSIKGDEVVFQKLKKNNIICSQRGDGIRISFHFYNTKEEIQKVLDFV</sequence>
<dbReference type="GO" id="GO:0008483">
    <property type="term" value="F:transaminase activity"/>
    <property type="evidence" value="ECO:0007669"/>
    <property type="project" value="UniProtKB-KW"/>
</dbReference>
<keyword evidence="3" id="KW-0808">Transferase</keyword>
<dbReference type="Gene3D" id="3.40.640.10">
    <property type="entry name" value="Type I PLP-dependent aspartate aminotransferase-like (Major domain)"/>
    <property type="match status" value="1"/>
</dbReference>
<dbReference type="Pfam" id="PF00266">
    <property type="entry name" value="Aminotran_5"/>
    <property type="match status" value="1"/>
</dbReference>
<keyword evidence="3" id="KW-0032">Aminotransferase</keyword>
<dbReference type="RefSeq" id="WP_380216342.1">
    <property type="nucleotide sequence ID" value="NZ_JBHTBN010000001.1"/>
</dbReference>
<evidence type="ECO:0000259" key="2">
    <source>
        <dbReference type="Pfam" id="PF00266"/>
    </source>
</evidence>
<dbReference type="Proteomes" id="UP001596415">
    <property type="component" value="Unassembled WGS sequence"/>
</dbReference>
<comment type="caution">
    <text evidence="3">The sequence shown here is derived from an EMBL/GenBank/DDBJ whole genome shotgun (WGS) entry which is preliminary data.</text>
</comment>
<evidence type="ECO:0000313" key="3">
    <source>
        <dbReference type="EMBL" id="MFC7356520.1"/>
    </source>
</evidence>
<dbReference type="InterPro" id="IPR015422">
    <property type="entry name" value="PyrdxlP-dep_Trfase_small"/>
</dbReference>
<accession>A0ABW2MSI9</accession>
<dbReference type="EMBL" id="JBHTBN010000001">
    <property type="protein sequence ID" value="MFC7356520.1"/>
    <property type="molecule type" value="Genomic_DNA"/>
</dbReference>
<keyword evidence="1" id="KW-0663">Pyridoxal phosphate</keyword>
<proteinExistence type="predicted"/>
<dbReference type="InterPro" id="IPR015424">
    <property type="entry name" value="PyrdxlP-dep_Trfase"/>
</dbReference>
<evidence type="ECO:0000256" key="1">
    <source>
        <dbReference type="ARBA" id="ARBA00022898"/>
    </source>
</evidence>
<dbReference type="InterPro" id="IPR000192">
    <property type="entry name" value="Aminotrans_V_dom"/>
</dbReference>
<feature type="domain" description="Aminotransferase class V" evidence="2">
    <location>
        <begin position="39"/>
        <end position="353"/>
    </location>
</feature>
<evidence type="ECO:0000313" key="4">
    <source>
        <dbReference type="Proteomes" id="UP001596415"/>
    </source>
</evidence>
<dbReference type="PANTHER" id="PTHR43586:SF15">
    <property type="entry name" value="BLR3095 PROTEIN"/>
    <property type="match status" value="1"/>
</dbReference>